<feature type="compositionally biased region" description="Low complexity" evidence="1">
    <location>
        <begin position="105"/>
        <end position="122"/>
    </location>
</feature>
<feature type="compositionally biased region" description="Basic residues" evidence="1">
    <location>
        <begin position="140"/>
        <end position="149"/>
    </location>
</feature>
<name>A0A5P1FU25_ASPOF</name>
<evidence type="ECO:0000256" key="1">
    <source>
        <dbReference type="SAM" id="MobiDB-lite"/>
    </source>
</evidence>
<sequence>MQRLPANVRIQIAQRPDDRLPVLLGSRILSASGRQGALRSRYIAAFASTYLGVQILGPSPSRPASNRAARTRKQLLVSTALTHSNTRDLALDLLISRRSDSTTFLPQPAAPRRPSLPRSSADLDQDPVASWDSASDPGWKSRRAKGADR</sequence>
<accession>A0A5P1FU25</accession>
<proteinExistence type="predicted"/>
<feature type="region of interest" description="Disordered" evidence="1">
    <location>
        <begin position="102"/>
        <end position="149"/>
    </location>
</feature>
<dbReference type="Proteomes" id="UP000243459">
    <property type="component" value="Chromosome 1"/>
</dbReference>
<evidence type="ECO:0000313" key="3">
    <source>
        <dbReference type="Proteomes" id="UP000243459"/>
    </source>
</evidence>
<reference evidence="3" key="1">
    <citation type="journal article" date="2017" name="Nat. Commun.">
        <title>The asparagus genome sheds light on the origin and evolution of a young Y chromosome.</title>
        <authorList>
            <person name="Harkess A."/>
            <person name="Zhou J."/>
            <person name="Xu C."/>
            <person name="Bowers J.E."/>
            <person name="Van der Hulst R."/>
            <person name="Ayyampalayam S."/>
            <person name="Mercati F."/>
            <person name="Riccardi P."/>
            <person name="McKain M.R."/>
            <person name="Kakrana A."/>
            <person name="Tang H."/>
            <person name="Ray J."/>
            <person name="Groenendijk J."/>
            <person name="Arikit S."/>
            <person name="Mathioni S.M."/>
            <person name="Nakano M."/>
            <person name="Shan H."/>
            <person name="Telgmann-Rauber A."/>
            <person name="Kanno A."/>
            <person name="Yue Z."/>
            <person name="Chen H."/>
            <person name="Li W."/>
            <person name="Chen Y."/>
            <person name="Xu X."/>
            <person name="Zhang Y."/>
            <person name="Luo S."/>
            <person name="Chen H."/>
            <person name="Gao J."/>
            <person name="Mao Z."/>
            <person name="Pires J.C."/>
            <person name="Luo M."/>
            <person name="Kudrna D."/>
            <person name="Wing R.A."/>
            <person name="Meyers B.C."/>
            <person name="Yi K."/>
            <person name="Kong H."/>
            <person name="Lavrijsen P."/>
            <person name="Sunseri F."/>
            <person name="Falavigna A."/>
            <person name="Ye Y."/>
            <person name="Leebens-Mack J.H."/>
            <person name="Chen G."/>
        </authorList>
    </citation>
    <scope>NUCLEOTIDE SEQUENCE [LARGE SCALE GENOMIC DNA]</scope>
    <source>
        <strain evidence="3">cv. DH0086</strain>
    </source>
</reference>
<dbReference type="Gramene" id="ONK81728">
    <property type="protein sequence ID" value="ONK81728"/>
    <property type="gene ID" value="A4U43_C01F32280"/>
</dbReference>
<evidence type="ECO:0000313" key="2">
    <source>
        <dbReference type="EMBL" id="ONK81728.1"/>
    </source>
</evidence>
<organism evidence="2 3">
    <name type="scientific">Asparagus officinalis</name>
    <name type="common">Garden asparagus</name>
    <dbReference type="NCBI Taxonomy" id="4686"/>
    <lineage>
        <taxon>Eukaryota</taxon>
        <taxon>Viridiplantae</taxon>
        <taxon>Streptophyta</taxon>
        <taxon>Embryophyta</taxon>
        <taxon>Tracheophyta</taxon>
        <taxon>Spermatophyta</taxon>
        <taxon>Magnoliopsida</taxon>
        <taxon>Liliopsida</taxon>
        <taxon>Asparagales</taxon>
        <taxon>Asparagaceae</taxon>
        <taxon>Asparagoideae</taxon>
        <taxon>Asparagus</taxon>
    </lineage>
</organism>
<gene>
    <name evidence="2" type="ORF">A4U43_C01F32280</name>
</gene>
<protein>
    <submittedName>
        <fullName evidence="2">Uncharacterized protein</fullName>
    </submittedName>
</protein>
<keyword evidence="3" id="KW-1185">Reference proteome</keyword>
<dbReference type="EMBL" id="CM007381">
    <property type="protein sequence ID" value="ONK81728.1"/>
    <property type="molecule type" value="Genomic_DNA"/>
</dbReference>
<dbReference type="AlphaFoldDB" id="A0A5P1FU25"/>